<evidence type="ECO:0000313" key="2">
    <source>
        <dbReference type="EMBL" id="CAC5376569.1"/>
    </source>
</evidence>
<dbReference type="Proteomes" id="UP000507470">
    <property type="component" value="Unassembled WGS sequence"/>
</dbReference>
<evidence type="ECO:0000259" key="1">
    <source>
        <dbReference type="Pfam" id="PF18738"/>
    </source>
</evidence>
<dbReference type="Pfam" id="PF18738">
    <property type="entry name" value="HEPN_DZIP3"/>
    <property type="match status" value="1"/>
</dbReference>
<dbReference type="InterPro" id="IPR041249">
    <property type="entry name" value="HEPN_DZIP3"/>
</dbReference>
<evidence type="ECO:0000313" key="3">
    <source>
        <dbReference type="Proteomes" id="UP000507470"/>
    </source>
</evidence>
<dbReference type="OrthoDB" id="6083162at2759"/>
<proteinExistence type="predicted"/>
<accession>A0A6J8B2M8</accession>
<organism evidence="2 3">
    <name type="scientific">Mytilus coruscus</name>
    <name type="common">Sea mussel</name>
    <dbReference type="NCBI Taxonomy" id="42192"/>
    <lineage>
        <taxon>Eukaryota</taxon>
        <taxon>Metazoa</taxon>
        <taxon>Spiralia</taxon>
        <taxon>Lophotrochozoa</taxon>
        <taxon>Mollusca</taxon>
        <taxon>Bivalvia</taxon>
        <taxon>Autobranchia</taxon>
        <taxon>Pteriomorphia</taxon>
        <taxon>Mytilida</taxon>
        <taxon>Mytiloidea</taxon>
        <taxon>Mytilidae</taxon>
        <taxon>Mytilinae</taxon>
        <taxon>Mytilus</taxon>
    </lineage>
</organism>
<reference evidence="2 3" key="1">
    <citation type="submission" date="2020-06" db="EMBL/GenBank/DDBJ databases">
        <authorList>
            <person name="Li R."/>
            <person name="Bekaert M."/>
        </authorList>
    </citation>
    <scope>NUCLEOTIDE SEQUENCE [LARGE SCALE GENOMIC DNA]</scope>
    <source>
        <strain evidence="3">wild</strain>
    </source>
</reference>
<gene>
    <name evidence="2" type="ORF">MCOR_13166</name>
</gene>
<dbReference type="EMBL" id="CACVKT020002214">
    <property type="protein sequence ID" value="CAC5376569.1"/>
    <property type="molecule type" value="Genomic_DNA"/>
</dbReference>
<feature type="domain" description="DZIP3-like HEPN" evidence="1">
    <location>
        <begin position="38"/>
        <end position="148"/>
    </location>
</feature>
<protein>
    <recommendedName>
        <fullName evidence="1">DZIP3-like HEPN domain-containing protein</fullName>
    </recommendedName>
</protein>
<sequence>MESISLEQENYVRMSLLLTGISPRPVRKCFDKEFALARLDVSLKKEYDKLRDMKRERRINQSQWNLLFRRRPDVPDSKAFDVTLMITLLRNLTSMIPPLYGFDSLPNATETTQSADLARIKHYRNYLVHTDNGKLEDTFFNTAWTDITGVSDIYFPLADVKSPSEHHLALKYKKR</sequence>
<name>A0A6J8B2M8_MYTCO</name>
<keyword evidence="3" id="KW-1185">Reference proteome</keyword>
<dbReference type="AlphaFoldDB" id="A0A6J8B2M8"/>